<evidence type="ECO:0000256" key="4">
    <source>
        <dbReference type="ARBA" id="ARBA00022982"/>
    </source>
</evidence>
<protein>
    <recommendedName>
        <fullName evidence="6">EfeO-type cupredoxin-like domain-containing protein</fullName>
    </recommendedName>
</protein>
<dbReference type="SUPFAM" id="SSF49503">
    <property type="entry name" value="Cupredoxins"/>
    <property type="match status" value="1"/>
</dbReference>
<dbReference type="GO" id="GO:0005507">
    <property type="term" value="F:copper ion binding"/>
    <property type="evidence" value="ECO:0007669"/>
    <property type="project" value="InterPro"/>
</dbReference>
<sequence>MDNPTVGEKIEAPLAETNVTIQNYAYTPASIEVKKGTAVRFTNLDKTGHTVTADDGSFDTPLFSDGESQTITFNQIGEFPYYCRPHSYMKGKVIVVE</sequence>
<dbReference type="InterPro" id="IPR002386">
    <property type="entry name" value="Amicyanin/Pseudoazurin"/>
</dbReference>
<keyword evidence="5" id="KW-0186">Copper</keyword>
<dbReference type="EMBL" id="MHCX01000020">
    <property type="protein sequence ID" value="OGY29636.1"/>
    <property type="molecule type" value="Genomic_DNA"/>
</dbReference>
<dbReference type="AlphaFoldDB" id="A0A1G1WPG8"/>
<keyword evidence="4" id="KW-0249">Electron transport</keyword>
<dbReference type="Proteomes" id="UP000177821">
    <property type="component" value="Unassembled WGS sequence"/>
</dbReference>
<proteinExistence type="predicted"/>
<dbReference type="PANTHER" id="PTHR36507">
    <property type="entry name" value="BLL1555 PROTEIN"/>
    <property type="match status" value="1"/>
</dbReference>
<feature type="binding site" evidence="5">
    <location>
        <position position="86"/>
    </location>
    <ligand>
        <name>Cu cation</name>
        <dbReference type="ChEBI" id="CHEBI:23378"/>
    </ligand>
</feature>
<dbReference type="Pfam" id="PF13473">
    <property type="entry name" value="Cupredoxin_1"/>
    <property type="match status" value="1"/>
</dbReference>
<evidence type="ECO:0000313" key="8">
    <source>
        <dbReference type="Proteomes" id="UP000177821"/>
    </source>
</evidence>
<name>A0A1G1WPG8_9BACT</name>
<keyword evidence="3" id="KW-0574">Periplasm</keyword>
<evidence type="ECO:0000256" key="1">
    <source>
        <dbReference type="ARBA" id="ARBA00004418"/>
    </source>
</evidence>
<evidence type="ECO:0000256" key="3">
    <source>
        <dbReference type="ARBA" id="ARBA00022764"/>
    </source>
</evidence>
<dbReference type="InterPro" id="IPR052721">
    <property type="entry name" value="ET_Amicyanin"/>
</dbReference>
<dbReference type="PRINTS" id="PR00155">
    <property type="entry name" value="AMICYANIN"/>
</dbReference>
<evidence type="ECO:0000259" key="6">
    <source>
        <dbReference type="Pfam" id="PF13473"/>
    </source>
</evidence>
<keyword evidence="5" id="KW-0479">Metal-binding</keyword>
<keyword evidence="2" id="KW-0813">Transport</keyword>
<feature type="binding site" evidence="5">
    <location>
        <position position="83"/>
    </location>
    <ligand>
        <name>Cu cation</name>
        <dbReference type="ChEBI" id="CHEBI:23378"/>
    </ligand>
</feature>
<evidence type="ECO:0000256" key="5">
    <source>
        <dbReference type="PIRSR" id="PIRSR602386-1"/>
    </source>
</evidence>
<evidence type="ECO:0000256" key="2">
    <source>
        <dbReference type="ARBA" id="ARBA00022448"/>
    </source>
</evidence>
<feature type="binding site" evidence="5">
    <location>
        <position position="49"/>
    </location>
    <ligand>
        <name>Cu cation</name>
        <dbReference type="ChEBI" id="CHEBI:23378"/>
    </ligand>
</feature>
<gene>
    <name evidence="7" type="ORF">A3J50_00205</name>
</gene>
<dbReference type="PANTHER" id="PTHR36507:SF1">
    <property type="entry name" value="BLL1555 PROTEIN"/>
    <property type="match status" value="1"/>
</dbReference>
<accession>A0A1G1WPG8</accession>
<dbReference type="GO" id="GO:0042597">
    <property type="term" value="C:periplasmic space"/>
    <property type="evidence" value="ECO:0007669"/>
    <property type="project" value="UniProtKB-SubCell"/>
</dbReference>
<organism evidence="7 8">
    <name type="scientific">Candidatus Woykebacteria bacterium RIFCSPHIGHO2_02_FULL_43_16b</name>
    <dbReference type="NCBI Taxonomy" id="1802601"/>
    <lineage>
        <taxon>Bacteria</taxon>
        <taxon>Candidatus Woykeibacteriota</taxon>
    </lineage>
</organism>
<comment type="cofactor">
    <cofactor evidence="5">
        <name>Cu cation</name>
        <dbReference type="ChEBI" id="CHEBI:23378"/>
    </cofactor>
    <text evidence="5">Binds 1 copper ion per subunit.</text>
</comment>
<comment type="subcellular location">
    <subcellularLocation>
        <location evidence="1">Periplasm</location>
    </subcellularLocation>
</comment>
<feature type="domain" description="EfeO-type cupredoxin-like" evidence="6">
    <location>
        <begin position="16"/>
        <end position="95"/>
    </location>
</feature>
<dbReference type="GO" id="GO:0009055">
    <property type="term" value="F:electron transfer activity"/>
    <property type="evidence" value="ECO:0007669"/>
    <property type="project" value="InterPro"/>
</dbReference>
<comment type="caution">
    <text evidence="7">The sequence shown here is derived from an EMBL/GenBank/DDBJ whole genome shotgun (WGS) entry which is preliminary data.</text>
</comment>
<dbReference type="Gene3D" id="2.60.40.420">
    <property type="entry name" value="Cupredoxins - blue copper proteins"/>
    <property type="match status" value="1"/>
</dbReference>
<evidence type="ECO:0000313" key="7">
    <source>
        <dbReference type="EMBL" id="OGY29636.1"/>
    </source>
</evidence>
<reference evidence="7 8" key="1">
    <citation type="journal article" date="2016" name="Nat. Commun.">
        <title>Thousands of microbial genomes shed light on interconnected biogeochemical processes in an aquifer system.</title>
        <authorList>
            <person name="Anantharaman K."/>
            <person name="Brown C.T."/>
            <person name="Hug L.A."/>
            <person name="Sharon I."/>
            <person name="Castelle C.J."/>
            <person name="Probst A.J."/>
            <person name="Thomas B.C."/>
            <person name="Singh A."/>
            <person name="Wilkins M.J."/>
            <person name="Karaoz U."/>
            <person name="Brodie E.L."/>
            <person name="Williams K.H."/>
            <person name="Hubbard S.S."/>
            <person name="Banfield J.F."/>
        </authorList>
    </citation>
    <scope>NUCLEOTIDE SEQUENCE [LARGE SCALE GENOMIC DNA]</scope>
</reference>
<dbReference type="InterPro" id="IPR028096">
    <property type="entry name" value="EfeO_Cupredoxin"/>
</dbReference>
<dbReference type="InterPro" id="IPR008972">
    <property type="entry name" value="Cupredoxin"/>
</dbReference>